<comment type="caution">
    <text evidence="1">The sequence shown here is derived from an EMBL/GenBank/DDBJ whole genome shotgun (WGS) entry which is preliminary data.</text>
</comment>
<reference evidence="1" key="1">
    <citation type="submission" date="2020-10" db="EMBL/GenBank/DDBJ databases">
        <title>Unveiling of a novel bifunctional photoreceptor, Dualchrome1, isolated from a cosmopolitan green alga.</title>
        <authorList>
            <person name="Suzuki S."/>
            <person name="Kawachi M."/>
        </authorList>
    </citation>
    <scope>NUCLEOTIDE SEQUENCE</scope>
    <source>
        <strain evidence="1">NIES 2893</strain>
    </source>
</reference>
<keyword evidence="2" id="KW-1185">Reference proteome</keyword>
<evidence type="ECO:0000313" key="2">
    <source>
        <dbReference type="Proteomes" id="UP000660262"/>
    </source>
</evidence>
<evidence type="ECO:0000313" key="1">
    <source>
        <dbReference type="EMBL" id="GHP04162.1"/>
    </source>
</evidence>
<accession>A0A830HBX4</accession>
<sequence length="238" mass="27196">MVDDINKKKMAFTKRSIYSTFVVRITESFRDSDEKLRAKIGDTLFTKLKDMGYTSGAPLISTRQEHSPLRRDASLESKTTYAIVSMFRRRVLASGMRAKRFAVEPLFIPFSMSQMLMRHDTNARGAWVRPSCNGVQLVFMNKDEKEEGYFSREDYRELVQKESALLRYEENSFDAVLHRLVHTVVASLPNTQWISHAVFVNGDKLDELQGALSTITDSSQVLGVDNNVGQCKRLFGKH</sequence>
<protein>
    <submittedName>
        <fullName evidence="1">Uncharacterized protein</fullName>
    </submittedName>
</protein>
<gene>
    <name evidence="1" type="ORF">PPROV_000291600</name>
</gene>
<proteinExistence type="predicted"/>
<organism evidence="1 2">
    <name type="scientific">Pycnococcus provasolii</name>
    <dbReference type="NCBI Taxonomy" id="41880"/>
    <lineage>
        <taxon>Eukaryota</taxon>
        <taxon>Viridiplantae</taxon>
        <taxon>Chlorophyta</taxon>
        <taxon>Pseudoscourfieldiophyceae</taxon>
        <taxon>Pseudoscourfieldiales</taxon>
        <taxon>Pycnococcaceae</taxon>
        <taxon>Pycnococcus</taxon>
    </lineage>
</organism>
<dbReference type="EMBL" id="BNJQ01000007">
    <property type="protein sequence ID" value="GHP04162.1"/>
    <property type="molecule type" value="Genomic_DNA"/>
</dbReference>
<name>A0A830HBX4_9CHLO</name>
<dbReference type="Proteomes" id="UP000660262">
    <property type="component" value="Unassembled WGS sequence"/>
</dbReference>
<dbReference type="AlphaFoldDB" id="A0A830HBX4"/>